<feature type="signal peptide" evidence="1">
    <location>
        <begin position="1"/>
        <end position="22"/>
    </location>
</feature>
<reference evidence="4" key="1">
    <citation type="submission" date="2017-04" db="EMBL/GenBank/DDBJ databases">
        <authorList>
            <person name="Varghese N."/>
            <person name="Submissions S."/>
        </authorList>
    </citation>
    <scope>NUCLEOTIDE SEQUENCE [LARGE SCALE GENOMIC DNA]</scope>
    <source>
        <strain evidence="4">UI2</strain>
    </source>
</reference>
<evidence type="ECO:0000259" key="2">
    <source>
        <dbReference type="Pfam" id="PF08241"/>
    </source>
</evidence>
<protein>
    <submittedName>
        <fullName evidence="3">Predicted methyltransferase</fullName>
    </submittedName>
</protein>
<dbReference type="Pfam" id="PF08241">
    <property type="entry name" value="Methyltransf_11"/>
    <property type="match status" value="1"/>
</dbReference>
<dbReference type="Gene3D" id="3.40.50.150">
    <property type="entry name" value="Vaccinia Virus protein VP39"/>
    <property type="match status" value="1"/>
</dbReference>
<dbReference type="AlphaFoldDB" id="A0A1Y6FPQ6"/>
<dbReference type="SUPFAM" id="SSF53335">
    <property type="entry name" value="S-adenosyl-L-methionine-dependent methyltransferases"/>
    <property type="match status" value="1"/>
</dbReference>
<feature type="chain" id="PRO_5012350994" evidence="1">
    <location>
        <begin position="23"/>
        <end position="280"/>
    </location>
</feature>
<feature type="domain" description="Methyltransferase type 11" evidence="2">
    <location>
        <begin position="85"/>
        <end position="187"/>
    </location>
</feature>
<dbReference type="GO" id="GO:0008757">
    <property type="term" value="F:S-adenosylmethionine-dependent methyltransferase activity"/>
    <property type="evidence" value="ECO:0007669"/>
    <property type="project" value="InterPro"/>
</dbReference>
<dbReference type="RefSeq" id="WP_086457251.1">
    <property type="nucleotide sequence ID" value="NZ_FXWL01000002.1"/>
</dbReference>
<dbReference type="InterPro" id="IPR016980">
    <property type="entry name" value="S-AdoMet-dep_MeTrfase_Alr7345"/>
</dbReference>
<evidence type="ECO:0000313" key="4">
    <source>
        <dbReference type="Proteomes" id="UP000194469"/>
    </source>
</evidence>
<keyword evidence="3" id="KW-0808">Transferase</keyword>
<keyword evidence="4" id="KW-1185">Reference proteome</keyword>
<accession>A0A1Y6FPQ6</accession>
<name>A0A1Y6FPQ6_9SPHN</name>
<dbReference type="GeneID" id="303001975"/>
<dbReference type="GO" id="GO:0032259">
    <property type="term" value="P:methylation"/>
    <property type="evidence" value="ECO:0007669"/>
    <property type="project" value="UniProtKB-KW"/>
</dbReference>
<evidence type="ECO:0000313" key="3">
    <source>
        <dbReference type="EMBL" id="SMQ76915.1"/>
    </source>
</evidence>
<evidence type="ECO:0000256" key="1">
    <source>
        <dbReference type="SAM" id="SignalP"/>
    </source>
</evidence>
<organism evidence="3 4">
    <name type="scientific">Sphingopyxis terrae subsp. ummariensis</name>
    <dbReference type="NCBI Taxonomy" id="429001"/>
    <lineage>
        <taxon>Bacteria</taxon>
        <taxon>Pseudomonadati</taxon>
        <taxon>Pseudomonadota</taxon>
        <taxon>Alphaproteobacteria</taxon>
        <taxon>Sphingomonadales</taxon>
        <taxon>Sphingomonadaceae</taxon>
        <taxon>Sphingopyxis</taxon>
    </lineage>
</organism>
<dbReference type="InterPro" id="IPR013216">
    <property type="entry name" value="Methyltransf_11"/>
</dbReference>
<keyword evidence="1" id="KW-0732">Signal</keyword>
<dbReference type="EMBL" id="FXWL01000002">
    <property type="protein sequence ID" value="SMQ76915.1"/>
    <property type="molecule type" value="Genomic_DNA"/>
</dbReference>
<sequence>MRSLPIIATALLAATAPAFAMADPHAGHGDHGAHGAAPEGAIAAAVAAPTRTPANVARDAARHPTETLAFFGVKPGDTIIELWPGGGWYTEILAPLTQSGGGTLYAAAPWERGLNTIRKWQEAKPDAYGAVKLAEFPATGAGPKVPDGSADVVLTFRNVHNWRFGGMDKTAEAFQQIYAMLKPGGVLGVVDHRLPEAMDSALEEKSGYMKRSSIVAFAEAAGFKLAGESEVNANPRDTHDYEKGVWSLPPTLTNKDVDREKYVAIGESDRMTLKFVKPAS</sequence>
<dbReference type="Proteomes" id="UP000194469">
    <property type="component" value="Unassembled WGS sequence"/>
</dbReference>
<gene>
    <name evidence="3" type="ORF">SAMN06295984_2336</name>
</gene>
<keyword evidence="3" id="KW-0489">Methyltransferase</keyword>
<dbReference type="InterPro" id="IPR029063">
    <property type="entry name" value="SAM-dependent_MTases_sf"/>
</dbReference>
<dbReference type="PIRSF" id="PIRSF031679">
    <property type="entry name" value="Mtase_Alr7345_prd"/>
    <property type="match status" value="1"/>
</dbReference>
<proteinExistence type="predicted"/>